<feature type="signal peptide" evidence="1">
    <location>
        <begin position="1"/>
        <end position="23"/>
    </location>
</feature>
<evidence type="ECO:0000313" key="3">
    <source>
        <dbReference type="EMBL" id="MFC4130943.1"/>
    </source>
</evidence>
<dbReference type="Proteomes" id="UP001595816">
    <property type="component" value="Unassembled WGS sequence"/>
</dbReference>
<organism evidence="3 4">
    <name type="scientific">Hamadaea flava</name>
    <dbReference type="NCBI Taxonomy" id="1742688"/>
    <lineage>
        <taxon>Bacteria</taxon>
        <taxon>Bacillati</taxon>
        <taxon>Actinomycetota</taxon>
        <taxon>Actinomycetes</taxon>
        <taxon>Micromonosporales</taxon>
        <taxon>Micromonosporaceae</taxon>
        <taxon>Hamadaea</taxon>
    </lineage>
</organism>
<keyword evidence="4" id="KW-1185">Reference proteome</keyword>
<dbReference type="PROSITE" id="PS51257">
    <property type="entry name" value="PROKAR_LIPOPROTEIN"/>
    <property type="match status" value="1"/>
</dbReference>
<accession>A0ABV8LKC0</accession>
<proteinExistence type="predicted"/>
<keyword evidence="1" id="KW-0732">Signal</keyword>
<reference evidence="4" key="1">
    <citation type="journal article" date="2019" name="Int. J. Syst. Evol. Microbiol.">
        <title>The Global Catalogue of Microorganisms (GCM) 10K type strain sequencing project: providing services to taxonomists for standard genome sequencing and annotation.</title>
        <authorList>
            <consortium name="The Broad Institute Genomics Platform"/>
            <consortium name="The Broad Institute Genome Sequencing Center for Infectious Disease"/>
            <person name="Wu L."/>
            <person name="Ma J."/>
        </authorList>
    </citation>
    <scope>NUCLEOTIDE SEQUENCE [LARGE SCALE GENOMIC DNA]</scope>
    <source>
        <strain evidence="4">CGMCC 4.7289</strain>
    </source>
</reference>
<protein>
    <submittedName>
        <fullName evidence="3">ABC transporter substrate-binding protein</fullName>
    </submittedName>
</protein>
<dbReference type="SUPFAM" id="SSF53850">
    <property type="entry name" value="Periplasmic binding protein-like II"/>
    <property type="match status" value="1"/>
</dbReference>
<dbReference type="PROSITE" id="PS51318">
    <property type="entry name" value="TAT"/>
    <property type="match status" value="1"/>
</dbReference>
<dbReference type="InterPro" id="IPR015168">
    <property type="entry name" value="SsuA/THI5"/>
</dbReference>
<dbReference type="Gene3D" id="3.40.190.10">
    <property type="entry name" value="Periplasmic binding protein-like II"/>
    <property type="match status" value="2"/>
</dbReference>
<comment type="caution">
    <text evidence="3">The sequence shown here is derived from an EMBL/GenBank/DDBJ whole genome shotgun (WGS) entry which is preliminary data.</text>
</comment>
<dbReference type="EMBL" id="JBHSAY010000005">
    <property type="protein sequence ID" value="MFC4130943.1"/>
    <property type="molecule type" value="Genomic_DNA"/>
</dbReference>
<gene>
    <name evidence="3" type="ORF">ACFOZ4_10050</name>
</gene>
<dbReference type="PANTHER" id="PTHR31528">
    <property type="entry name" value="4-AMINO-5-HYDROXYMETHYL-2-METHYLPYRIMIDINE PHOSPHATE SYNTHASE THI11-RELATED"/>
    <property type="match status" value="1"/>
</dbReference>
<dbReference type="PANTHER" id="PTHR31528:SF3">
    <property type="entry name" value="THIAMINE BIOSYNTHESIS PROTEIN HI_0357-RELATED"/>
    <property type="match status" value="1"/>
</dbReference>
<sequence>MTTLTRRSALVAALGAGIAAATAACSDSSSDDPAPQSSGNGSTDKVNYVTSFGTFGREAYAYVAKKKGFFTEAGLDVSIKPGNGSGDNIKLLAGGQADFVVVDFAAVAIAVGKGQASGLVGISAVLQRSLAGVMTLDGYGISAPKDLEGKKIGDPSGSIIGTLFPTYAKLAGIDASKVQFVNLPAPNLPAALASKSVDAIGQFIVGKPTIEAASGGKTAVSLSYSDFLTDLYGNTVLATEKMTKEKPDLVKRFNGALMKGLKYAVDNPDEAGQILAGEVPTAKAATASAELKIMASFVRGSSSVIGALEQDRVARALAILSGSGTIPTSLKPEQIVSFDMTPKA</sequence>
<evidence type="ECO:0000259" key="2">
    <source>
        <dbReference type="Pfam" id="PF09084"/>
    </source>
</evidence>
<evidence type="ECO:0000256" key="1">
    <source>
        <dbReference type="SAM" id="SignalP"/>
    </source>
</evidence>
<name>A0ABV8LKC0_9ACTN</name>
<feature type="chain" id="PRO_5046752438" evidence="1">
    <location>
        <begin position="24"/>
        <end position="344"/>
    </location>
</feature>
<feature type="domain" description="SsuA/THI5-like" evidence="2">
    <location>
        <begin position="61"/>
        <end position="271"/>
    </location>
</feature>
<evidence type="ECO:0000313" key="4">
    <source>
        <dbReference type="Proteomes" id="UP001595816"/>
    </source>
</evidence>
<dbReference type="Pfam" id="PF09084">
    <property type="entry name" value="NMT1"/>
    <property type="match status" value="1"/>
</dbReference>
<dbReference type="InterPro" id="IPR027939">
    <property type="entry name" value="NMT1/THI5"/>
</dbReference>
<dbReference type="RefSeq" id="WP_253756889.1">
    <property type="nucleotide sequence ID" value="NZ_JAMZDZ010000001.1"/>
</dbReference>
<dbReference type="InterPro" id="IPR006311">
    <property type="entry name" value="TAT_signal"/>
</dbReference>